<evidence type="ECO:0000256" key="4">
    <source>
        <dbReference type="ARBA" id="ARBA00023136"/>
    </source>
</evidence>
<dbReference type="CDD" id="cd06530">
    <property type="entry name" value="S26_SPase_I"/>
    <property type="match status" value="1"/>
</dbReference>
<gene>
    <name evidence="6" type="ORF">A3L09_09710</name>
</gene>
<evidence type="ECO:0000256" key="3">
    <source>
        <dbReference type="ARBA" id="ARBA00022989"/>
    </source>
</evidence>
<dbReference type="PANTHER" id="PTHR10806:SF6">
    <property type="entry name" value="SIGNAL PEPTIDASE COMPLEX CATALYTIC SUBUNIT SEC11"/>
    <property type="match status" value="1"/>
</dbReference>
<sequence>MKKLLEGTITALVLIVLVASVVGFILDRPILVSYAYSESMTPTINKGDLFFMNPLSKGGEVGDIIVFHRRDGWTVHRIFTVVDGGYVTKGDNNVATDQQDGAYPLVRKEDVVGKVVTFMGHPLVIRGGGTFIESVRSKLTNLYAIGIMLLLGVLITFSSGGKERKHRGHRKRFLRIRARTVYAAISVLIVAGFLFVTVASWGTLTFSYSSTLAGGQREGWYLPGTTFEKNLSVENHAVYPFHYFIEPKGGRLILLEAREFTVNGGGKHRVDMRVSVPKDTRVYREEIQVRAYPALLPVKVIMPLYDLNPYLPLSAYALELTAVLIAFYYLAEIGRGDVLRIRLGRRSLLTKLMGDG</sequence>
<dbReference type="PRINTS" id="PR00728">
    <property type="entry name" value="SIGNALPTASE"/>
</dbReference>
<dbReference type="Gene3D" id="2.10.109.10">
    <property type="entry name" value="Umud Fragment, subunit A"/>
    <property type="match status" value="1"/>
</dbReference>
<dbReference type="NCBIfam" id="TIGR02228">
    <property type="entry name" value="sigpep_I_arch"/>
    <property type="match status" value="1"/>
</dbReference>
<dbReference type="GO" id="GO:0006465">
    <property type="term" value="P:signal peptide processing"/>
    <property type="evidence" value="ECO:0007669"/>
    <property type="project" value="InterPro"/>
</dbReference>
<dbReference type="GO" id="GO:0004252">
    <property type="term" value="F:serine-type endopeptidase activity"/>
    <property type="evidence" value="ECO:0007669"/>
    <property type="project" value="InterPro"/>
</dbReference>
<feature type="transmembrane region" description="Helical" evidence="5">
    <location>
        <begin position="142"/>
        <end position="160"/>
    </location>
</feature>
<organism evidence="6 7">
    <name type="scientific">Thermococcus profundus</name>
    <dbReference type="NCBI Taxonomy" id="49899"/>
    <lineage>
        <taxon>Archaea</taxon>
        <taxon>Methanobacteriati</taxon>
        <taxon>Methanobacteriota</taxon>
        <taxon>Thermococci</taxon>
        <taxon>Thermococcales</taxon>
        <taxon>Thermococcaceae</taxon>
        <taxon>Thermococcus</taxon>
    </lineage>
</organism>
<feature type="transmembrane region" description="Helical" evidence="5">
    <location>
        <begin position="310"/>
        <end position="331"/>
    </location>
</feature>
<dbReference type="SUPFAM" id="SSF51306">
    <property type="entry name" value="LexA/Signal peptidase"/>
    <property type="match status" value="1"/>
</dbReference>
<protein>
    <submittedName>
        <fullName evidence="6">S26 family signal peptidase</fullName>
    </submittedName>
</protein>
<dbReference type="OrthoDB" id="50404at2157"/>
<keyword evidence="4 5" id="KW-0472">Membrane</keyword>
<evidence type="ECO:0000256" key="5">
    <source>
        <dbReference type="SAM" id="Phobius"/>
    </source>
</evidence>
<name>A0A2Z2MFJ8_THEPR</name>
<comment type="subcellular location">
    <subcellularLocation>
        <location evidence="1">Membrane</location>
    </subcellularLocation>
</comment>
<evidence type="ECO:0000313" key="6">
    <source>
        <dbReference type="EMBL" id="ASJ03512.1"/>
    </source>
</evidence>
<evidence type="ECO:0000256" key="2">
    <source>
        <dbReference type="ARBA" id="ARBA00022692"/>
    </source>
</evidence>
<dbReference type="KEGG" id="tprf:A3L09_09710"/>
<dbReference type="PANTHER" id="PTHR10806">
    <property type="entry name" value="SIGNAL PEPTIDASE COMPLEX CATALYTIC SUBUNIT SEC11"/>
    <property type="match status" value="1"/>
</dbReference>
<accession>A0A2Z2MFJ8</accession>
<dbReference type="EMBL" id="CP014862">
    <property type="protein sequence ID" value="ASJ03512.1"/>
    <property type="molecule type" value="Genomic_DNA"/>
</dbReference>
<dbReference type="InterPro" id="IPR019533">
    <property type="entry name" value="Peptidase_S26"/>
</dbReference>
<evidence type="ECO:0000313" key="7">
    <source>
        <dbReference type="Proteomes" id="UP000250179"/>
    </source>
</evidence>
<dbReference type="InterPro" id="IPR001733">
    <property type="entry name" value="Peptidase_S26B"/>
</dbReference>
<proteinExistence type="predicted"/>
<dbReference type="RefSeq" id="WP_088858769.1">
    <property type="nucleotide sequence ID" value="NZ_CP014862.1"/>
</dbReference>
<keyword evidence="7" id="KW-1185">Reference proteome</keyword>
<feature type="transmembrane region" description="Helical" evidence="5">
    <location>
        <begin position="181"/>
        <end position="202"/>
    </location>
</feature>
<reference evidence="6 7" key="1">
    <citation type="submission" date="2016-03" db="EMBL/GenBank/DDBJ databases">
        <title>Complete genome sequence of Thermococcus profundus strain DT5432.</title>
        <authorList>
            <person name="Oger P.M."/>
        </authorList>
    </citation>
    <scope>NUCLEOTIDE SEQUENCE [LARGE SCALE GENOMIC DNA]</scope>
    <source>
        <strain evidence="6 7">DT 5432</strain>
    </source>
</reference>
<dbReference type="Proteomes" id="UP000250179">
    <property type="component" value="Chromosome"/>
</dbReference>
<dbReference type="GO" id="GO:0016020">
    <property type="term" value="C:membrane"/>
    <property type="evidence" value="ECO:0007669"/>
    <property type="project" value="UniProtKB-SubCell"/>
</dbReference>
<evidence type="ECO:0000256" key="1">
    <source>
        <dbReference type="ARBA" id="ARBA00004370"/>
    </source>
</evidence>
<dbReference type="AlphaFoldDB" id="A0A2Z2MFJ8"/>
<dbReference type="InterPro" id="IPR036286">
    <property type="entry name" value="LexA/Signal_pep-like_sf"/>
</dbReference>
<dbReference type="GeneID" id="33320692"/>
<keyword evidence="3 5" id="KW-1133">Transmembrane helix</keyword>
<keyword evidence="2 5" id="KW-0812">Transmembrane</keyword>